<sequence length="422" mass="46519">MDAEICLVDGASGRNHSTSPLTPVFLKGELHVKRHETPAPFPALGMVGGGGTSQIGYSHRSAALRDDVFTLLAGALDIDAERGRRFGQQLGIAPERCYADYQTLFREEALRPDGVEAVSVTTPNNTHFAIAKAALEAGLHVICEKPLCFTAAEANELLALSRRQNKIVGVTYGYAGYQMVQQARQMIAEGLLGQIRVITMQFAHGFHNEAVELQAESTRWRVTPEYAGPSYVLGDLATHPLFIAETMVPQINIKRLMCARQSFVKSRAPLEDNAFVLMEYDNGAVGSMWTSAVNSGAMHSQKVRVVGEKASIEWWDERPNQLSYEVQGEPARILERGMPYLSREALADDRIGGGHPEGLFEAWANLYRRFAIAMDATDRGDAELLADFWYPNVEAGLHGVYWVEQCVKSADAGGQWVDFNLQ</sequence>
<dbReference type="SUPFAM" id="SSF55347">
    <property type="entry name" value="Glyceraldehyde-3-phosphate dehydrogenase-like, C-terminal domain"/>
    <property type="match status" value="1"/>
</dbReference>
<evidence type="ECO:0000313" key="3">
    <source>
        <dbReference type="EMBL" id="VFS67113.1"/>
    </source>
</evidence>
<dbReference type="InterPro" id="IPR004104">
    <property type="entry name" value="Gfo/Idh/MocA-like_OxRdtase_C"/>
</dbReference>
<dbReference type="Proteomes" id="UP000332594">
    <property type="component" value="Unassembled WGS sequence"/>
</dbReference>
<dbReference type="EC" id="1.-.-.-" evidence="3"/>
<dbReference type="SUPFAM" id="SSF51735">
    <property type="entry name" value="NAD(P)-binding Rossmann-fold domains"/>
    <property type="match status" value="1"/>
</dbReference>
<dbReference type="PANTHER" id="PTHR43708:SF3">
    <property type="entry name" value="OXIDOREDUCTASE"/>
    <property type="match status" value="1"/>
</dbReference>
<dbReference type="InterPro" id="IPR000683">
    <property type="entry name" value="Gfo/Idh/MocA-like_OxRdtase_N"/>
</dbReference>
<dbReference type="Gene3D" id="3.30.360.10">
    <property type="entry name" value="Dihydrodipicolinate Reductase, domain 2"/>
    <property type="match status" value="1"/>
</dbReference>
<dbReference type="EMBL" id="CAADJG010000002">
    <property type="protein sequence ID" value="VFS67113.1"/>
    <property type="molecule type" value="Genomic_DNA"/>
</dbReference>
<reference evidence="3 4" key="1">
    <citation type="submission" date="2019-03" db="EMBL/GenBank/DDBJ databases">
        <authorList>
            <consortium name="Pathogen Informatics"/>
        </authorList>
    </citation>
    <scope>NUCLEOTIDE SEQUENCE [LARGE SCALE GENOMIC DNA]</scope>
    <source>
        <strain evidence="3 4">NCTC13038</strain>
    </source>
</reference>
<evidence type="ECO:0000259" key="1">
    <source>
        <dbReference type="Pfam" id="PF01408"/>
    </source>
</evidence>
<dbReference type="GO" id="GO:0000166">
    <property type="term" value="F:nucleotide binding"/>
    <property type="evidence" value="ECO:0007669"/>
    <property type="project" value="InterPro"/>
</dbReference>
<protein>
    <submittedName>
        <fullName evidence="3">Uncharacterized oxidoreductase ydgJ</fullName>
        <ecNumber evidence="3">1.-.-.-</ecNumber>
    </submittedName>
</protein>
<keyword evidence="3" id="KW-0560">Oxidoreductase</keyword>
<dbReference type="InterPro" id="IPR036291">
    <property type="entry name" value="NAD(P)-bd_dom_sf"/>
</dbReference>
<dbReference type="AlphaFoldDB" id="A0A485B476"/>
<dbReference type="GO" id="GO:0016491">
    <property type="term" value="F:oxidoreductase activity"/>
    <property type="evidence" value="ECO:0007669"/>
    <property type="project" value="UniProtKB-KW"/>
</dbReference>
<evidence type="ECO:0000259" key="2">
    <source>
        <dbReference type="Pfam" id="PF02894"/>
    </source>
</evidence>
<gene>
    <name evidence="3" type="primary">ydgJ_1</name>
    <name evidence="3" type="ORF">NCTC13038_01023</name>
</gene>
<organism evidence="3 4">
    <name type="scientific">Raoultella terrigena</name>
    <name type="common">Klebsiella terrigena</name>
    <dbReference type="NCBI Taxonomy" id="577"/>
    <lineage>
        <taxon>Bacteria</taxon>
        <taxon>Pseudomonadati</taxon>
        <taxon>Pseudomonadota</taxon>
        <taxon>Gammaproteobacteria</taxon>
        <taxon>Enterobacterales</taxon>
        <taxon>Enterobacteriaceae</taxon>
        <taxon>Klebsiella/Raoultella group</taxon>
        <taxon>Raoultella</taxon>
    </lineage>
</organism>
<proteinExistence type="predicted"/>
<feature type="domain" description="Gfo/Idh/MocA-like oxidoreductase N-terminal" evidence="1">
    <location>
        <begin position="45"/>
        <end position="172"/>
    </location>
</feature>
<dbReference type="PANTHER" id="PTHR43708">
    <property type="entry name" value="CONSERVED EXPRESSED OXIDOREDUCTASE (EUROFUNG)"/>
    <property type="match status" value="1"/>
</dbReference>
<dbReference type="Pfam" id="PF01408">
    <property type="entry name" value="GFO_IDH_MocA"/>
    <property type="match status" value="1"/>
</dbReference>
<accession>A0A485B476</accession>
<feature type="domain" description="Gfo/Idh/MocA-like oxidoreductase C-terminal" evidence="2">
    <location>
        <begin position="184"/>
        <end position="418"/>
    </location>
</feature>
<name>A0A485B476_RAOTE</name>
<dbReference type="InterPro" id="IPR051317">
    <property type="entry name" value="Gfo/Idh/MocA_oxidoreduct"/>
</dbReference>
<evidence type="ECO:0000313" key="4">
    <source>
        <dbReference type="Proteomes" id="UP000332594"/>
    </source>
</evidence>
<dbReference type="Pfam" id="PF02894">
    <property type="entry name" value="GFO_IDH_MocA_C"/>
    <property type="match status" value="1"/>
</dbReference>
<dbReference type="Gene3D" id="3.40.50.720">
    <property type="entry name" value="NAD(P)-binding Rossmann-like Domain"/>
    <property type="match status" value="1"/>
</dbReference>